<evidence type="ECO:0000256" key="3">
    <source>
        <dbReference type="ARBA" id="ARBA00022491"/>
    </source>
</evidence>
<dbReference type="GO" id="GO:0003677">
    <property type="term" value="F:DNA binding"/>
    <property type="evidence" value="ECO:0007669"/>
    <property type="project" value="UniProtKB-KW"/>
</dbReference>
<dbReference type="InterPro" id="IPR036388">
    <property type="entry name" value="WH-like_DNA-bd_sf"/>
</dbReference>
<dbReference type="InterPro" id="IPR037402">
    <property type="entry name" value="YidZ_PBP2"/>
</dbReference>
<dbReference type="Gene3D" id="3.40.190.10">
    <property type="entry name" value="Periplasmic binding protein-like II"/>
    <property type="match status" value="2"/>
</dbReference>
<accession>A0A1G5ZM80</accession>
<evidence type="ECO:0000256" key="2">
    <source>
        <dbReference type="ARBA" id="ARBA00022458"/>
    </source>
</evidence>
<keyword evidence="5 8" id="KW-0238">DNA-binding</keyword>
<dbReference type="PANTHER" id="PTHR30118">
    <property type="entry name" value="HTH-TYPE TRANSCRIPTIONAL REGULATOR LEUO-RELATED"/>
    <property type="match status" value="1"/>
</dbReference>
<dbReference type="EMBL" id="FMXM01000022">
    <property type="protein sequence ID" value="SDA95742.1"/>
    <property type="molecule type" value="Genomic_DNA"/>
</dbReference>
<dbReference type="InterPro" id="IPR036390">
    <property type="entry name" value="WH_DNA-bd_sf"/>
</dbReference>
<dbReference type="GO" id="GO:0003700">
    <property type="term" value="F:DNA-binding transcription factor activity"/>
    <property type="evidence" value="ECO:0007669"/>
    <property type="project" value="InterPro"/>
</dbReference>
<gene>
    <name evidence="8" type="ORF">SAMN02927914_05497</name>
</gene>
<sequence>MNFRTFDLNLLRVLDGMLAMRNTTRVGESIGLSQPAVSSALRRLRDVLNDPLFVRQGQVLVPTDFALSLQEPVRSALNNLESALSGGGDFDPAHISRNFVIGASDFFHEMLMPRLAGIVSMQAPNVRLKLLAAETETFGAMLTANRFDMALSIGVDTPAWVERSPAFRASNSVVARRGHKLLGSLQRRDTVPLDLFCGLPQVIFSVTEEFTHFEDAALSRIGRARHVQMSVPGYYGVGRIVAQTDLIGVLPTRFALSVADKLGLEIFRLPFEMPLVEMFLYWRSRDTTSLEQGWLRSLVLDLLSPLDEVHFPIHPDDRGPPRGAVVAPIPG</sequence>
<evidence type="ECO:0000313" key="9">
    <source>
        <dbReference type="Proteomes" id="UP000198588"/>
    </source>
</evidence>
<comment type="similarity">
    <text evidence="1">Belongs to the LysR transcriptional regulatory family.</text>
</comment>
<dbReference type="SUPFAM" id="SSF46785">
    <property type="entry name" value="Winged helix' DNA-binding domain"/>
    <property type="match status" value="1"/>
</dbReference>
<evidence type="ECO:0000256" key="6">
    <source>
        <dbReference type="ARBA" id="ARBA00023163"/>
    </source>
</evidence>
<proteinExistence type="inferred from homology"/>
<name>A0A1G5ZM80_9HYPH</name>
<dbReference type="Pfam" id="PF03466">
    <property type="entry name" value="LysR_substrate"/>
    <property type="match status" value="1"/>
</dbReference>
<dbReference type="InterPro" id="IPR050389">
    <property type="entry name" value="LysR-type_TF"/>
</dbReference>
<evidence type="ECO:0000256" key="4">
    <source>
        <dbReference type="ARBA" id="ARBA00023015"/>
    </source>
</evidence>
<dbReference type="SUPFAM" id="SSF53850">
    <property type="entry name" value="Periplasmic binding protein-like II"/>
    <property type="match status" value="1"/>
</dbReference>
<dbReference type="AlphaFoldDB" id="A0A1G5ZM80"/>
<feature type="domain" description="HTH lysR-type" evidence="7">
    <location>
        <begin position="6"/>
        <end position="63"/>
    </location>
</feature>
<keyword evidence="2" id="KW-0536">Nodulation</keyword>
<dbReference type="PANTHER" id="PTHR30118:SF6">
    <property type="entry name" value="HTH-TYPE TRANSCRIPTIONAL REGULATOR LEUO"/>
    <property type="match status" value="1"/>
</dbReference>
<keyword evidence="6" id="KW-0804">Transcription</keyword>
<dbReference type="InterPro" id="IPR005119">
    <property type="entry name" value="LysR_subst-bd"/>
</dbReference>
<dbReference type="PROSITE" id="PS50931">
    <property type="entry name" value="HTH_LYSR"/>
    <property type="match status" value="1"/>
</dbReference>
<evidence type="ECO:0000256" key="1">
    <source>
        <dbReference type="ARBA" id="ARBA00009437"/>
    </source>
</evidence>
<reference evidence="8 9" key="1">
    <citation type="submission" date="2016-10" db="EMBL/GenBank/DDBJ databases">
        <authorList>
            <person name="de Groot N.N."/>
        </authorList>
    </citation>
    <scope>NUCLEOTIDE SEQUENCE [LARGE SCALE GENOMIC DNA]</scope>
    <source>
        <strain evidence="8 9">CGMCC 1.12097</strain>
    </source>
</reference>
<dbReference type="InterPro" id="IPR000847">
    <property type="entry name" value="LysR_HTH_N"/>
</dbReference>
<dbReference type="CDD" id="cd08417">
    <property type="entry name" value="PBP2_Nitroaromatics_like"/>
    <property type="match status" value="1"/>
</dbReference>
<dbReference type="PRINTS" id="PR00039">
    <property type="entry name" value="HTHLYSR"/>
</dbReference>
<evidence type="ECO:0000313" key="8">
    <source>
        <dbReference type="EMBL" id="SDA95742.1"/>
    </source>
</evidence>
<dbReference type="Proteomes" id="UP000198588">
    <property type="component" value="Unassembled WGS sequence"/>
</dbReference>
<dbReference type="Pfam" id="PF00126">
    <property type="entry name" value="HTH_1"/>
    <property type="match status" value="1"/>
</dbReference>
<organism evidence="8 9">
    <name type="scientific">Mesorhizobium qingshengii</name>
    <dbReference type="NCBI Taxonomy" id="1165689"/>
    <lineage>
        <taxon>Bacteria</taxon>
        <taxon>Pseudomonadati</taxon>
        <taxon>Pseudomonadota</taxon>
        <taxon>Alphaproteobacteria</taxon>
        <taxon>Hyphomicrobiales</taxon>
        <taxon>Phyllobacteriaceae</taxon>
        <taxon>Mesorhizobium</taxon>
    </lineage>
</organism>
<keyword evidence="3" id="KW-0678">Repressor</keyword>
<protein>
    <submittedName>
        <fullName evidence="8">DNA-binding transcriptional regulator, LysR family</fullName>
    </submittedName>
</protein>
<evidence type="ECO:0000259" key="7">
    <source>
        <dbReference type="PROSITE" id="PS50931"/>
    </source>
</evidence>
<dbReference type="Gene3D" id="1.10.10.10">
    <property type="entry name" value="Winged helix-like DNA-binding domain superfamily/Winged helix DNA-binding domain"/>
    <property type="match status" value="1"/>
</dbReference>
<keyword evidence="4" id="KW-0805">Transcription regulation</keyword>
<evidence type="ECO:0000256" key="5">
    <source>
        <dbReference type="ARBA" id="ARBA00023125"/>
    </source>
</evidence>